<gene>
    <name evidence="1" type="ORF">OOT00_12170</name>
</gene>
<protein>
    <recommendedName>
        <fullName evidence="3">Flagellar assembly protein T N-terminal domain-containing protein</fullName>
    </recommendedName>
</protein>
<dbReference type="Proteomes" id="UP001209681">
    <property type="component" value="Unassembled WGS sequence"/>
</dbReference>
<evidence type="ECO:0000313" key="1">
    <source>
        <dbReference type="EMBL" id="MCW7754737.1"/>
    </source>
</evidence>
<sequence length="394" mass="43582">MVKKIWYVWCVLLLAGPQISWVQAGGGQSFLVMGTAEIQGEGGRNARSRAEQVALSRAVERFVLESLPESRIASSLTMLDPLWEEKPDGYIREFRILGTVQEGNRYHLVARVLPDGEKLTRRMKELGLGFSSLPGVLFMVSEQGLMDDAPRKWWVPDASISRTGGRTMEAMVTVMGQAGFHVILPDNRPLFSFEAEAPSVLDTREARRMGALFGAPVVLVGRARVEPGGNVMGDSKQSFRASVLLVALHTETGDVLAETEDFLVVVNENPSAGERDALYEAGRRAAARISPELQAAWSRKAGEDSLVREIRMDIGGDSFLTRFAHFRRALNEVEGVISIERREITAQGMDVRVRYRGRGNDLATALMGLSYDRFGVRISDVEEDRMRVTLVASP</sequence>
<proteinExistence type="predicted"/>
<name>A0ABT3NBA0_9BACT</name>
<organism evidence="1 2">
    <name type="scientific">Desulfobotulus pelophilus</name>
    <dbReference type="NCBI Taxonomy" id="2823377"/>
    <lineage>
        <taxon>Bacteria</taxon>
        <taxon>Pseudomonadati</taxon>
        <taxon>Thermodesulfobacteriota</taxon>
        <taxon>Desulfobacteria</taxon>
        <taxon>Desulfobacterales</taxon>
        <taxon>Desulfobacteraceae</taxon>
        <taxon>Desulfobotulus</taxon>
    </lineage>
</organism>
<dbReference type="RefSeq" id="WP_265425650.1">
    <property type="nucleotide sequence ID" value="NZ_JAPFPW010000015.1"/>
</dbReference>
<reference evidence="1 2" key="1">
    <citation type="submission" date="2022-11" db="EMBL/GenBank/DDBJ databases">
        <title>Desulfobotulus tamanensis H1 sp. nov. - anaerobic, alkaliphilic, sulphate reducing bacterium isolated from terrestrial mud volcano.</title>
        <authorList>
            <person name="Frolova A."/>
            <person name="Merkel A.Y."/>
            <person name="Slobodkin A.I."/>
        </authorList>
    </citation>
    <scope>NUCLEOTIDE SEQUENCE [LARGE SCALE GENOMIC DNA]</scope>
    <source>
        <strain evidence="1 2">H1</strain>
    </source>
</reference>
<evidence type="ECO:0000313" key="2">
    <source>
        <dbReference type="Proteomes" id="UP001209681"/>
    </source>
</evidence>
<keyword evidence="2" id="KW-1185">Reference proteome</keyword>
<evidence type="ECO:0008006" key="3">
    <source>
        <dbReference type="Google" id="ProtNLM"/>
    </source>
</evidence>
<dbReference type="EMBL" id="JAPFPW010000015">
    <property type="protein sequence ID" value="MCW7754737.1"/>
    <property type="molecule type" value="Genomic_DNA"/>
</dbReference>
<comment type="caution">
    <text evidence="1">The sequence shown here is derived from an EMBL/GenBank/DDBJ whole genome shotgun (WGS) entry which is preliminary data.</text>
</comment>
<accession>A0ABT3NBA0</accession>